<keyword evidence="4" id="KW-1185">Reference proteome</keyword>
<dbReference type="Pfam" id="PF16741">
    <property type="entry name" value="mRNA_decap_C"/>
    <property type="match status" value="1"/>
</dbReference>
<dbReference type="EMBL" id="JARQWQ010000137">
    <property type="protein sequence ID" value="KAK2548860.1"/>
    <property type="molecule type" value="Genomic_DNA"/>
</dbReference>
<dbReference type="AlphaFoldDB" id="A0AAD9PUE9"/>
<protein>
    <recommendedName>
        <fullName evidence="2">mRNA-decapping enzyme C-terminal domain-containing protein</fullName>
    </recommendedName>
</protein>
<feature type="region of interest" description="Disordered" evidence="1">
    <location>
        <begin position="1"/>
        <end position="36"/>
    </location>
</feature>
<evidence type="ECO:0000256" key="1">
    <source>
        <dbReference type="SAM" id="MobiDB-lite"/>
    </source>
</evidence>
<accession>A0AAD9PUE9</accession>
<organism evidence="3 4">
    <name type="scientific">Acropora cervicornis</name>
    <name type="common">Staghorn coral</name>
    <dbReference type="NCBI Taxonomy" id="6130"/>
    <lineage>
        <taxon>Eukaryota</taxon>
        <taxon>Metazoa</taxon>
        <taxon>Cnidaria</taxon>
        <taxon>Anthozoa</taxon>
        <taxon>Hexacorallia</taxon>
        <taxon>Scleractinia</taxon>
        <taxon>Astrocoeniina</taxon>
        <taxon>Acroporidae</taxon>
        <taxon>Acropora</taxon>
    </lineage>
</organism>
<reference evidence="3" key="1">
    <citation type="journal article" date="2023" name="G3 (Bethesda)">
        <title>Whole genome assembly and annotation of the endangered Caribbean coral Acropora cervicornis.</title>
        <authorList>
            <person name="Selwyn J.D."/>
            <person name="Vollmer S.V."/>
        </authorList>
    </citation>
    <scope>NUCLEOTIDE SEQUENCE</scope>
    <source>
        <strain evidence="3">K2</strain>
    </source>
</reference>
<proteinExistence type="predicted"/>
<evidence type="ECO:0000313" key="4">
    <source>
        <dbReference type="Proteomes" id="UP001249851"/>
    </source>
</evidence>
<gene>
    <name evidence="3" type="ORF">P5673_030907</name>
</gene>
<feature type="compositionally biased region" description="Polar residues" evidence="1">
    <location>
        <begin position="1"/>
        <end position="16"/>
    </location>
</feature>
<dbReference type="InterPro" id="IPR031953">
    <property type="entry name" value="mRNA_decap_C"/>
</dbReference>
<dbReference type="Proteomes" id="UP001249851">
    <property type="component" value="Unassembled WGS sequence"/>
</dbReference>
<evidence type="ECO:0000259" key="2">
    <source>
        <dbReference type="Pfam" id="PF16741"/>
    </source>
</evidence>
<name>A0AAD9PUE9_ACRCE</name>
<feature type="domain" description="mRNA-decapping enzyme C-terminal" evidence="2">
    <location>
        <begin position="70"/>
        <end position="106"/>
    </location>
</feature>
<sequence>MKNSGAWQVPLSQPTVIPQVKETPQKPSQDPNAMAGAPLISPLAFQNSAKMTVMTPLAQTKPPPAKFEIAPLTQEQLAQALTYLLKNDTEFVSKIHEAYFKSLQDKLPT</sequence>
<reference evidence="3" key="2">
    <citation type="journal article" date="2023" name="Science">
        <title>Genomic signatures of disease resistance in endangered staghorn corals.</title>
        <authorList>
            <person name="Vollmer S.V."/>
            <person name="Selwyn J.D."/>
            <person name="Despard B.A."/>
            <person name="Roesel C.L."/>
        </authorList>
    </citation>
    <scope>NUCLEOTIDE SEQUENCE</scope>
    <source>
        <strain evidence="3">K2</strain>
    </source>
</reference>
<evidence type="ECO:0000313" key="3">
    <source>
        <dbReference type="EMBL" id="KAK2548860.1"/>
    </source>
</evidence>
<dbReference type="Gene3D" id="6.10.140.2030">
    <property type="match status" value="1"/>
</dbReference>
<comment type="caution">
    <text evidence="3">The sequence shown here is derived from an EMBL/GenBank/DDBJ whole genome shotgun (WGS) entry which is preliminary data.</text>
</comment>